<evidence type="ECO:0000256" key="6">
    <source>
        <dbReference type="SAM" id="MobiDB-lite"/>
    </source>
</evidence>
<dbReference type="GO" id="GO:0030983">
    <property type="term" value="F:mismatched DNA binding"/>
    <property type="evidence" value="ECO:0007669"/>
    <property type="project" value="InterPro"/>
</dbReference>
<dbReference type="Proteomes" id="UP000712281">
    <property type="component" value="Unassembled WGS sequence"/>
</dbReference>
<dbReference type="InterPro" id="IPR036187">
    <property type="entry name" value="DNA_mismatch_repair_MutS_sf"/>
</dbReference>
<dbReference type="EMBL" id="QGKW02001988">
    <property type="protein sequence ID" value="KAF2549885.1"/>
    <property type="molecule type" value="Genomic_DNA"/>
</dbReference>
<protein>
    <recommendedName>
        <fullName evidence="2 5">DNA mismatch repair protein MSH3</fullName>
    </recommendedName>
    <alternativeName>
        <fullName evidence="2 5">DNA mismatch repair protein MSH3</fullName>
    </alternativeName>
    <alternativeName>
        <fullName evidence="4">MutS protein homolog 3</fullName>
    </alternativeName>
</protein>
<keyword evidence="3" id="KW-0539">Nucleus</keyword>
<evidence type="ECO:0000256" key="1">
    <source>
        <dbReference type="ARBA" id="ARBA00004123"/>
    </source>
</evidence>
<evidence type="ECO:0000256" key="3">
    <source>
        <dbReference type="ARBA" id="ARBA00023242"/>
    </source>
</evidence>
<gene>
    <name evidence="8" type="ORF">F2Q68_00037436</name>
</gene>
<name>A0A8S9GUE5_BRACR</name>
<dbReference type="AlphaFoldDB" id="A0A8S9GUE5"/>
<feature type="region of interest" description="Disordered" evidence="6">
    <location>
        <begin position="398"/>
        <end position="425"/>
    </location>
</feature>
<evidence type="ECO:0000313" key="9">
    <source>
        <dbReference type="Proteomes" id="UP000712281"/>
    </source>
</evidence>
<dbReference type="FunFam" id="3.30.420.110:FF:000010">
    <property type="entry name" value="DNA mismatch repair protein"/>
    <property type="match status" value="1"/>
</dbReference>
<evidence type="ECO:0000313" key="8">
    <source>
        <dbReference type="EMBL" id="KAF2549885.1"/>
    </source>
</evidence>
<dbReference type="GO" id="GO:0005524">
    <property type="term" value="F:ATP binding"/>
    <property type="evidence" value="ECO:0007669"/>
    <property type="project" value="InterPro"/>
</dbReference>
<feature type="domain" description="DNA mismatch repair protein MutS core" evidence="7">
    <location>
        <begin position="142"/>
        <end position="285"/>
    </location>
</feature>
<dbReference type="GO" id="GO:0005634">
    <property type="term" value="C:nucleus"/>
    <property type="evidence" value="ECO:0007669"/>
    <property type="project" value="UniProtKB-SubCell"/>
</dbReference>
<comment type="caution">
    <text evidence="8">The sequence shown here is derived from an EMBL/GenBank/DDBJ whole genome shotgun (WGS) entry which is preliminary data.</text>
</comment>
<sequence length="485" mass="54362">MRSGLEAVVLSLSPAELLLGQPLSQQTEKFLLGYAGPTSNVRVERASLDRFRNDSAVDEIVSIYEDLSARNIEDDKENRVEVAGEKISCLTVHTIMNMPHLTVKALALTLRHLRQFGFERILFEGASVRSLSSTTEMTLSANTLQQLEVIRNNSDGSESGSLFHNMNQTLTVYGSRLLRHWVTHPLCDRNLISARLDAVSEIVACMGSPSSSQASDELDEESSERKIVPPELYHVLSSVLTALSRSPDIQRGITRIFHRTAKATEVKLGLVLGAGRQLAKFMELQPLNDLGYPKRYFRALQTYEVVKSMKALMDFTENHNIGPIEGWKRLSEQTETMRLQRQRMQEMEHLWNSGAMNRSAQAQMDGLTGNNNHHHSSAQAAAALTNNQSMLMRLNAMNNPYSDTGAQEGFSSSQHPTPNLNQSPYWSHQRQNLATGGFLSSPQMQQQQQRTMHGTLNTFQQTHFPEDATEIPVDFSDDNFNDSDK</sequence>
<reference evidence="8" key="1">
    <citation type="submission" date="2019-12" db="EMBL/GenBank/DDBJ databases">
        <title>Genome sequencing and annotation of Brassica cretica.</title>
        <authorList>
            <person name="Studholme D.J."/>
            <person name="Sarris P.F."/>
        </authorList>
    </citation>
    <scope>NUCLEOTIDE SEQUENCE</scope>
    <source>
        <strain evidence="8">PFS-001/15</strain>
        <tissue evidence="8">Leaf</tissue>
    </source>
</reference>
<comment type="subcellular location">
    <subcellularLocation>
        <location evidence="1">Nucleus</location>
    </subcellularLocation>
</comment>
<accession>A0A8S9GUE5</accession>
<dbReference type="Pfam" id="PF05192">
    <property type="entry name" value="MutS_III"/>
    <property type="match status" value="1"/>
</dbReference>
<evidence type="ECO:0000256" key="2">
    <source>
        <dbReference type="ARBA" id="ARBA00022151"/>
    </source>
</evidence>
<dbReference type="InterPro" id="IPR036678">
    <property type="entry name" value="MutS_con_dom_sf"/>
</dbReference>
<dbReference type="SUPFAM" id="SSF48334">
    <property type="entry name" value="DNA repair protein MutS, domain III"/>
    <property type="match status" value="1"/>
</dbReference>
<dbReference type="Gene3D" id="1.10.1420.10">
    <property type="match status" value="1"/>
</dbReference>
<feature type="compositionally biased region" description="Acidic residues" evidence="6">
    <location>
        <begin position="475"/>
        <end position="485"/>
    </location>
</feature>
<dbReference type="PANTHER" id="PTHR10378">
    <property type="entry name" value="LIM DOMAIN-BINDING PROTEIN"/>
    <property type="match status" value="1"/>
</dbReference>
<proteinExistence type="predicted"/>
<dbReference type="InterPro" id="IPR029005">
    <property type="entry name" value="LIM-bd/SEUSS"/>
</dbReference>
<dbReference type="Gene3D" id="3.30.420.110">
    <property type="entry name" value="MutS, connector domain"/>
    <property type="match status" value="1"/>
</dbReference>
<dbReference type="GO" id="GO:0006298">
    <property type="term" value="P:mismatch repair"/>
    <property type="evidence" value="ECO:0007669"/>
    <property type="project" value="InterPro"/>
</dbReference>
<evidence type="ECO:0000256" key="4">
    <source>
        <dbReference type="ARBA" id="ARBA00029792"/>
    </source>
</evidence>
<evidence type="ECO:0000259" key="7">
    <source>
        <dbReference type="Pfam" id="PF05192"/>
    </source>
</evidence>
<dbReference type="InterPro" id="IPR007696">
    <property type="entry name" value="DNA_mismatch_repair_MutS_core"/>
</dbReference>
<feature type="region of interest" description="Disordered" evidence="6">
    <location>
        <begin position="464"/>
        <end position="485"/>
    </location>
</feature>
<organism evidence="8 9">
    <name type="scientific">Brassica cretica</name>
    <name type="common">Mustard</name>
    <dbReference type="NCBI Taxonomy" id="69181"/>
    <lineage>
        <taxon>Eukaryota</taxon>
        <taxon>Viridiplantae</taxon>
        <taxon>Streptophyta</taxon>
        <taxon>Embryophyta</taxon>
        <taxon>Tracheophyta</taxon>
        <taxon>Spermatophyta</taxon>
        <taxon>Magnoliopsida</taxon>
        <taxon>eudicotyledons</taxon>
        <taxon>Gunneridae</taxon>
        <taxon>Pentapetalae</taxon>
        <taxon>rosids</taxon>
        <taxon>malvids</taxon>
        <taxon>Brassicales</taxon>
        <taxon>Brassicaceae</taxon>
        <taxon>Brassiceae</taxon>
        <taxon>Brassica</taxon>
    </lineage>
</organism>
<evidence type="ECO:0000256" key="5">
    <source>
        <dbReference type="ARBA" id="ARBA00073774"/>
    </source>
</evidence>